<proteinExistence type="predicted"/>
<comment type="caution">
    <text evidence="1">Lacks conserved residue(s) required for the propagation of feature annotation.</text>
</comment>
<accession>A0A545TCD3</accession>
<dbReference type="Gene3D" id="3.30.428.10">
    <property type="entry name" value="HIT-like"/>
    <property type="match status" value="1"/>
</dbReference>
<dbReference type="InterPro" id="IPR026026">
    <property type="entry name" value="HIT_Hint"/>
</dbReference>
<evidence type="ECO:0000256" key="1">
    <source>
        <dbReference type="PROSITE-ProRule" id="PRU00464"/>
    </source>
</evidence>
<dbReference type="OrthoDB" id="9799145at2"/>
<comment type="caution">
    <text evidence="3">The sequence shown here is derived from an EMBL/GenBank/DDBJ whole genome shotgun (WGS) entry which is preliminary data.</text>
</comment>
<name>A0A545TCD3_9GAMM</name>
<dbReference type="InterPro" id="IPR011146">
    <property type="entry name" value="HIT-like"/>
</dbReference>
<gene>
    <name evidence="3" type="ORF">FLL45_07920</name>
</gene>
<keyword evidence="4" id="KW-1185">Reference proteome</keyword>
<evidence type="ECO:0000313" key="3">
    <source>
        <dbReference type="EMBL" id="TQV74878.1"/>
    </source>
</evidence>
<sequence>MEFTLHPQLAKDSYILGNFSLSQLLLINDSQFPWFILVPRKVAITEVFQLDSNSQQQLWSESSHLSETVMNLFKGDKLNVAAIGNLVPQLHLHHIVRYKADPLWPSPIWGKLPMVAYDFEVVLQIQEKLGRGLQDFEPLTVQKKS</sequence>
<dbReference type="SUPFAM" id="SSF54197">
    <property type="entry name" value="HIT-like"/>
    <property type="match status" value="1"/>
</dbReference>
<dbReference type="Pfam" id="PF01230">
    <property type="entry name" value="HIT"/>
    <property type="match status" value="1"/>
</dbReference>
<reference evidence="3 4" key="1">
    <citation type="submission" date="2019-06" db="EMBL/GenBank/DDBJ databases">
        <title>Draft genome of Aliikangiella marina GYP-15.</title>
        <authorList>
            <person name="Wang G."/>
        </authorList>
    </citation>
    <scope>NUCLEOTIDE SEQUENCE [LARGE SCALE GENOMIC DNA]</scope>
    <source>
        <strain evidence="3 4">GYP-15</strain>
    </source>
</reference>
<dbReference type="EMBL" id="VIKR01000002">
    <property type="protein sequence ID" value="TQV74878.1"/>
    <property type="molecule type" value="Genomic_DNA"/>
</dbReference>
<dbReference type="Proteomes" id="UP000317839">
    <property type="component" value="Unassembled WGS sequence"/>
</dbReference>
<dbReference type="AlphaFoldDB" id="A0A545TCD3"/>
<evidence type="ECO:0000259" key="2">
    <source>
        <dbReference type="PROSITE" id="PS51084"/>
    </source>
</evidence>
<dbReference type="PIRSF" id="PIRSF000714">
    <property type="entry name" value="HIT"/>
    <property type="match status" value="1"/>
</dbReference>
<evidence type="ECO:0000313" key="4">
    <source>
        <dbReference type="Proteomes" id="UP000317839"/>
    </source>
</evidence>
<dbReference type="RefSeq" id="WP_142941496.1">
    <property type="nucleotide sequence ID" value="NZ_VIKR01000002.1"/>
</dbReference>
<feature type="domain" description="HIT" evidence="2">
    <location>
        <begin position="36"/>
        <end position="104"/>
    </location>
</feature>
<organism evidence="3 4">
    <name type="scientific">Aliikangiella marina</name>
    <dbReference type="NCBI Taxonomy" id="1712262"/>
    <lineage>
        <taxon>Bacteria</taxon>
        <taxon>Pseudomonadati</taxon>
        <taxon>Pseudomonadota</taxon>
        <taxon>Gammaproteobacteria</taxon>
        <taxon>Oceanospirillales</taxon>
        <taxon>Pleioneaceae</taxon>
        <taxon>Aliikangiella</taxon>
    </lineage>
</organism>
<dbReference type="PROSITE" id="PS51084">
    <property type="entry name" value="HIT_2"/>
    <property type="match status" value="1"/>
</dbReference>
<dbReference type="GO" id="GO:0003824">
    <property type="term" value="F:catalytic activity"/>
    <property type="evidence" value="ECO:0007669"/>
    <property type="project" value="InterPro"/>
</dbReference>
<dbReference type="InterPro" id="IPR036265">
    <property type="entry name" value="HIT-like_sf"/>
</dbReference>
<protein>
    <submittedName>
        <fullName evidence="3">HIT domain-containing protein</fullName>
    </submittedName>
</protein>